<evidence type="ECO:0000256" key="1">
    <source>
        <dbReference type="SAM" id="Coils"/>
    </source>
</evidence>
<protein>
    <submittedName>
        <fullName evidence="3">Uncharacterized protein</fullName>
    </submittedName>
</protein>
<sequence length="225" mass="25417">MSRLSTSDDLPDKIQSPQGSAKKQSALRKKNLHKHCRELLADHVERRTGVTVAPDKVRLMTKPDDGYTWSYRSEVAHLFAKHLSVHTIPACEELCREVGKRFLAVPFVETKPSSRSSSASRALRCPSPPDEGADLPIDLDPDWELSLLKRKLKTETAEKERLREELHAANGERERLAKELQEVSCTADQRETLMFRCLAVMDQIASSIGETQKECVDSMDLSFFP</sequence>
<dbReference type="OrthoDB" id="5187726at2759"/>
<accession>A0A9P8VRX1</accession>
<gene>
    <name evidence="3" type="ORF">B0T10DRAFT_522858</name>
</gene>
<reference evidence="3 4" key="1">
    <citation type="journal article" date="2021" name="Nat. Commun.">
        <title>Genetic determinants of endophytism in the Arabidopsis root mycobiome.</title>
        <authorList>
            <person name="Mesny F."/>
            <person name="Miyauchi S."/>
            <person name="Thiergart T."/>
            <person name="Pickel B."/>
            <person name="Atanasova L."/>
            <person name="Karlsson M."/>
            <person name="Huettel B."/>
            <person name="Barry K.W."/>
            <person name="Haridas S."/>
            <person name="Chen C."/>
            <person name="Bauer D."/>
            <person name="Andreopoulos W."/>
            <person name="Pangilinan J."/>
            <person name="LaButti K."/>
            <person name="Riley R."/>
            <person name="Lipzen A."/>
            <person name="Clum A."/>
            <person name="Drula E."/>
            <person name="Henrissat B."/>
            <person name="Kohler A."/>
            <person name="Grigoriev I.V."/>
            <person name="Martin F.M."/>
            <person name="Hacquard S."/>
        </authorList>
    </citation>
    <scope>NUCLEOTIDE SEQUENCE [LARGE SCALE GENOMIC DNA]</scope>
    <source>
        <strain evidence="3 4">MPI-CAGE-CH-0241</strain>
    </source>
</reference>
<feature type="compositionally biased region" description="Low complexity" evidence="2">
    <location>
        <begin position="113"/>
        <end position="125"/>
    </location>
</feature>
<evidence type="ECO:0000313" key="4">
    <source>
        <dbReference type="Proteomes" id="UP000777438"/>
    </source>
</evidence>
<dbReference type="AlphaFoldDB" id="A0A9P8VRX1"/>
<evidence type="ECO:0000256" key="2">
    <source>
        <dbReference type="SAM" id="MobiDB-lite"/>
    </source>
</evidence>
<dbReference type="Proteomes" id="UP000777438">
    <property type="component" value="Unassembled WGS sequence"/>
</dbReference>
<keyword evidence="4" id="KW-1185">Reference proteome</keyword>
<organism evidence="3 4">
    <name type="scientific">Thelonectria olida</name>
    <dbReference type="NCBI Taxonomy" id="1576542"/>
    <lineage>
        <taxon>Eukaryota</taxon>
        <taxon>Fungi</taxon>
        <taxon>Dikarya</taxon>
        <taxon>Ascomycota</taxon>
        <taxon>Pezizomycotina</taxon>
        <taxon>Sordariomycetes</taxon>
        <taxon>Hypocreomycetidae</taxon>
        <taxon>Hypocreales</taxon>
        <taxon>Nectriaceae</taxon>
        <taxon>Thelonectria</taxon>
    </lineage>
</organism>
<feature type="region of interest" description="Disordered" evidence="2">
    <location>
        <begin position="112"/>
        <end position="133"/>
    </location>
</feature>
<name>A0A9P8VRX1_9HYPO</name>
<evidence type="ECO:0000313" key="3">
    <source>
        <dbReference type="EMBL" id="KAH6871722.1"/>
    </source>
</evidence>
<feature type="region of interest" description="Disordered" evidence="2">
    <location>
        <begin position="1"/>
        <end position="28"/>
    </location>
</feature>
<keyword evidence="1" id="KW-0175">Coiled coil</keyword>
<feature type="coiled-coil region" evidence="1">
    <location>
        <begin position="145"/>
        <end position="186"/>
    </location>
</feature>
<comment type="caution">
    <text evidence="3">The sequence shown here is derived from an EMBL/GenBank/DDBJ whole genome shotgun (WGS) entry which is preliminary data.</text>
</comment>
<dbReference type="EMBL" id="JAGPYM010000051">
    <property type="protein sequence ID" value="KAH6871722.1"/>
    <property type="molecule type" value="Genomic_DNA"/>
</dbReference>
<proteinExistence type="predicted"/>